<name>R9GUW1_9SPHI</name>
<evidence type="ECO:0000313" key="2">
    <source>
        <dbReference type="EMBL" id="EOR95516.1"/>
    </source>
</evidence>
<evidence type="ECO:0000259" key="1">
    <source>
        <dbReference type="Pfam" id="PF12867"/>
    </source>
</evidence>
<organism evidence="2 3">
    <name type="scientific">Arcticibacter svalbardensis MN12-7</name>
    <dbReference type="NCBI Taxonomy" id="1150600"/>
    <lineage>
        <taxon>Bacteria</taxon>
        <taxon>Pseudomonadati</taxon>
        <taxon>Bacteroidota</taxon>
        <taxon>Sphingobacteriia</taxon>
        <taxon>Sphingobacteriales</taxon>
        <taxon>Sphingobacteriaceae</taxon>
        <taxon>Arcticibacter</taxon>
    </lineage>
</organism>
<dbReference type="Gene3D" id="1.20.120.450">
    <property type="entry name" value="dinb family like domain"/>
    <property type="match status" value="1"/>
</dbReference>
<dbReference type="STRING" id="1150600.ADIARSV_1335"/>
<comment type="caution">
    <text evidence="2">The sequence shown here is derived from an EMBL/GenBank/DDBJ whole genome shotgun (WGS) entry which is preliminary data.</text>
</comment>
<reference evidence="2 3" key="1">
    <citation type="journal article" date="2013" name="Genome Announc.">
        <title>Draft Genome Sequence of Arcticibacter svalbardensis Strain MN12-7T, a Member of the Family Sphingobacteriaceae Isolated from an Arctic Soil Sample.</title>
        <authorList>
            <person name="Shivaji S."/>
            <person name="Ara S."/>
            <person name="Prasad S."/>
            <person name="Manasa B.P."/>
            <person name="Begum Z."/>
            <person name="Singh A."/>
            <person name="Kumar Pinnaka A."/>
        </authorList>
    </citation>
    <scope>NUCLEOTIDE SEQUENCE [LARGE SCALE GENOMIC DNA]</scope>
    <source>
        <strain evidence="2 3">MN12-7</strain>
    </source>
</reference>
<gene>
    <name evidence="2" type="ORF">ADIARSV_1335</name>
</gene>
<dbReference type="SUPFAM" id="SSF109854">
    <property type="entry name" value="DinB/YfiT-like putative metalloenzymes"/>
    <property type="match status" value="1"/>
</dbReference>
<keyword evidence="3" id="KW-1185">Reference proteome</keyword>
<accession>R9GUW1</accession>
<dbReference type="AlphaFoldDB" id="R9GUW1"/>
<proteinExistence type="predicted"/>
<dbReference type="Pfam" id="PF12867">
    <property type="entry name" value="DinB_2"/>
    <property type="match status" value="1"/>
</dbReference>
<evidence type="ECO:0000313" key="3">
    <source>
        <dbReference type="Proteomes" id="UP000014174"/>
    </source>
</evidence>
<feature type="domain" description="DinB-like" evidence="1">
    <location>
        <begin position="34"/>
        <end position="189"/>
    </location>
</feature>
<dbReference type="InterPro" id="IPR024775">
    <property type="entry name" value="DinB-like"/>
</dbReference>
<dbReference type="eggNOG" id="COG2318">
    <property type="taxonomic scope" value="Bacteria"/>
</dbReference>
<dbReference type="EMBL" id="AQPN01000049">
    <property type="protein sequence ID" value="EOR95516.1"/>
    <property type="molecule type" value="Genomic_DNA"/>
</dbReference>
<sequence>MLLSVYNLSAEQTYPKDSVTMGSLNGKDFLLHYYQQTLDSLQKSVEGLSEAQLQFKAGPDRWSISQCLEHIVLTEKAIFAFASKGMSGTANPERRKEIKATDDVIINGMNDRSHKAKADPALTGKGKYNTSADAIKDLQDYRKVILDYINSVPLLDLRNHVSDSPLGVIDGFQSFLFIAAHTSRHTLQIKEVKADVNFPKQ</sequence>
<dbReference type="InterPro" id="IPR034660">
    <property type="entry name" value="DinB/YfiT-like"/>
</dbReference>
<protein>
    <recommendedName>
        <fullName evidence="1">DinB-like domain-containing protein</fullName>
    </recommendedName>
</protein>
<dbReference type="Proteomes" id="UP000014174">
    <property type="component" value="Unassembled WGS sequence"/>
</dbReference>